<protein>
    <submittedName>
        <fullName evidence="2">GIY-YIG domain-containing protein</fullName>
    </submittedName>
</protein>
<reference evidence="1" key="1">
    <citation type="submission" date="2013-11" db="EMBL/GenBank/DDBJ databases">
        <authorList>
            <person name="Aslett M."/>
        </authorList>
    </citation>
    <scope>NUCLEOTIDE SEQUENCE [LARGE SCALE GENOMIC DNA]</scope>
    <source>
        <strain evidence="1">Edinburgh</strain>
    </source>
</reference>
<evidence type="ECO:0000313" key="1">
    <source>
        <dbReference type="Proteomes" id="UP000046395"/>
    </source>
</evidence>
<proteinExistence type="predicted"/>
<dbReference type="Proteomes" id="UP000046395">
    <property type="component" value="Unassembled WGS sequence"/>
</dbReference>
<dbReference type="AlphaFoldDB" id="A0A5S6R3U9"/>
<accession>A0A5S6R3U9</accession>
<reference evidence="2" key="3">
    <citation type="submission" date="2019-12" db="UniProtKB">
        <authorList>
            <consortium name="WormBaseParasite"/>
        </authorList>
    </citation>
    <scope>IDENTIFICATION</scope>
</reference>
<reference evidence="1" key="2">
    <citation type="submission" date="2014-03" db="EMBL/GenBank/DDBJ databases">
        <title>The whipworm genome and dual-species transcriptomics of an intimate host-pathogen interaction.</title>
        <authorList>
            <person name="Foth B.J."/>
            <person name="Tsai I.J."/>
            <person name="Reid A.J."/>
            <person name="Bancroft A.J."/>
            <person name="Nichol S."/>
            <person name="Tracey A."/>
            <person name="Holroyd N."/>
            <person name="Cotton J.A."/>
            <person name="Stanley E.J."/>
            <person name="Zarowiecki M."/>
            <person name="Liu J.Z."/>
            <person name="Huckvale T."/>
            <person name="Cooper P.J."/>
            <person name="Grencis R.K."/>
            <person name="Berriman M."/>
        </authorList>
    </citation>
    <scope>NUCLEOTIDE SEQUENCE [LARGE SCALE GENOMIC DNA]</scope>
    <source>
        <strain evidence="1">Edinburgh</strain>
    </source>
</reference>
<dbReference type="WBParaSite" id="TMUE_3000014103.1">
    <property type="protein sequence ID" value="TMUE_3000014103.1"/>
    <property type="gene ID" value="WBGene00302126"/>
</dbReference>
<evidence type="ECO:0000313" key="2">
    <source>
        <dbReference type="WBParaSite" id="TMUE_3000014103.1"/>
    </source>
</evidence>
<dbReference type="WBParaSite" id="TMUE_3000014103.2">
    <property type="protein sequence ID" value="TMUE_3000014103.2"/>
    <property type="gene ID" value="WBGene00302126"/>
</dbReference>
<keyword evidence="1" id="KW-1185">Reference proteome</keyword>
<sequence>MRAILRKDKTVIPLEDKPGVVYAVKCGCGATYIGETGNSIKHRFAEHMKCLQRYQNAKDRAEGQLQRHRGRPQSLEPSAVMAQCIKASAVAEHAATCSSELNPEVLCLDNHYKTRKIKEALYIRSNTTINRDNGLEEDEAWNALVLSLNCCSLDRS</sequence>
<organism evidence="1 2">
    <name type="scientific">Trichuris muris</name>
    <name type="common">Mouse whipworm</name>
    <dbReference type="NCBI Taxonomy" id="70415"/>
    <lineage>
        <taxon>Eukaryota</taxon>
        <taxon>Metazoa</taxon>
        <taxon>Ecdysozoa</taxon>
        <taxon>Nematoda</taxon>
        <taxon>Enoplea</taxon>
        <taxon>Dorylaimia</taxon>
        <taxon>Trichinellida</taxon>
        <taxon>Trichuridae</taxon>
        <taxon>Trichuris</taxon>
    </lineage>
</organism>
<name>A0A5S6R3U9_TRIMR</name>